<evidence type="ECO:0000313" key="2">
    <source>
        <dbReference type="EMBL" id="MCK8784712.1"/>
    </source>
</evidence>
<accession>A0A9X1Y9Q4</accession>
<protein>
    <submittedName>
        <fullName evidence="2">Uncharacterized protein</fullName>
    </submittedName>
</protein>
<dbReference type="EMBL" id="JALPRX010000038">
    <property type="protein sequence ID" value="MCK8784712.1"/>
    <property type="molecule type" value="Genomic_DNA"/>
</dbReference>
<feature type="compositionally biased region" description="Basic and acidic residues" evidence="1">
    <location>
        <begin position="35"/>
        <end position="49"/>
    </location>
</feature>
<dbReference type="Proteomes" id="UP001139516">
    <property type="component" value="Unassembled WGS sequence"/>
</dbReference>
<feature type="compositionally biased region" description="Basic and acidic residues" evidence="1">
    <location>
        <begin position="60"/>
        <end position="72"/>
    </location>
</feature>
<comment type="caution">
    <text evidence="2">The sequence shown here is derived from an EMBL/GenBank/DDBJ whole genome shotgun (WGS) entry which is preliminary data.</text>
</comment>
<evidence type="ECO:0000313" key="3">
    <source>
        <dbReference type="Proteomes" id="UP001139516"/>
    </source>
</evidence>
<feature type="region of interest" description="Disordered" evidence="1">
    <location>
        <begin position="1"/>
        <end position="72"/>
    </location>
</feature>
<dbReference type="AlphaFoldDB" id="A0A9X1Y9Q4"/>
<proteinExistence type="predicted"/>
<evidence type="ECO:0000256" key="1">
    <source>
        <dbReference type="SAM" id="MobiDB-lite"/>
    </source>
</evidence>
<dbReference type="RefSeq" id="WP_248666836.1">
    <property type="nucleotide sequence ID" value="NZ_JALPRX010000038.1"/>
</dbReference>
<sequence length="72" mass="7923">MSGKPDHPEAMEHQVEGAQRIEQAQRKGAGAAGEPKSKGGPKDDRHEMARTANKNMAEQDQPRDEQDRSRTG</sequence>
<organism evidence="2 3">
    <name type="scientific">Roseomonas acroporae</name>
    <dbReference type="NCBI Taxonomy" id="2937791"/>
    <lineage>
        <taxon>Bacteria</taxon>
        <taxon>Pseudomonadati</taxon>
        <taxon>Pseudomonadota</taxon>
        <taxon>Alphaproteobacteria</taxon>
        <taxon>Acetobacterales</taxon>
        <taxon>Roseomonadaceae</taxon>
        <taxon>Roseomonas</taxon>
    </lineage>
</organism>
<gene>
    <name evidence="2" type="ORF">M0638_09995</name>
</gene>
<name>A0A9X1Y9Q4_9PROT</name>
<feature type="compositionally biased region" description="Basic and acidic residues" evidence="1">
    <location>
        <begin position="1"/>
        <end position="15"/>
    </location>
</feature>
<keyword evidence="3" id="KW-1185">Reference proteome</keyword>
<reference evidence="2" key="1">
    <citation type="submission" date="2022-04" db="EMBL/GenBank/DDBJ databases">
        <title>Roseomonas acroporae sp. nov., isolated from coral Acropora digitifera.</title>
        <authorList>
            <person name="Sun H."/>
        </authorList>
    </citation>
    <scope>NUCLEOTIDE SEQUENCE</scope>
    <source>
        <strain evidence="2">NAR14</strain>
    </source>
</reference>